<name>A0A9Q0MW07_9DIPT</name>
<dbReference type="AlphaFoldDB" id="A0A9Q0MW07"/>
<dbReference type="OrthoDB" id="7773894at2759"/>
<reference evidence="2" key="1">
    <citation type="submission" date="2022-07" db="EMBL/GenBank/DDBJ databases">
        <authorList>
            <person name="Trinca V."/>
            <person name="Uliana J.V.C."/>
            <person name="Torres T.T."/>
            <person name="Ward R.J."/>
            <person name="Monesi N."/>
        </authorList>
    </citation>
    <scope>NUCLEOTIDE SEQUENCE</scope>
    <source>
        <strain evidence="2">HSMRA1968</strain>
        <tissue evidence="2">Whole embryos</tissue>
    </source>
</reference>
<dbReference type="Proteomes" id="UP001151699">
    <property type="component" value="Chromosome X"/>
</dbReference>
<sequence length="148" mass="16860">MNWSLSVASVIFIFGICNCSTHSYGSQFYGHELLFKEVILNASSVAPQNYTTVFNYEDRDEQIVTFVKFQIDGGNSTASIKYSNKTMAVTINAYLTTNVTATASVYGFNSEHISSHFIRRLYEMKKQKSQPLSFVLDFEYLEIEDEIL</sequence>
<organism evidence="2 3">
    <name type="scientific">Pseudolycoriella hygida</name>
    <dbReference type="NCBI Taxonomy" id="35572"/>
    <lineage>
        <taxon>Eukaryota</taxon>
        <taxon>Metazoa</taxon>
        <taxon>Ecdysozoa</taxon>
        <taxon>Arthropoda</taxon>
        <taxon>Hexapoda</taxon>
        <taxon>Insecta</taxon>
        <taxon>Pterygota</taxon>
        <taxon>Neoptera</taxon>
        <taxon>Endopterygota</taxon>
        <taxon>Diptera</taxon>
        <taxon>Nematocera</taxon>
        <taxon>Sciaroidea</taxon>
        <taxon>Sciaridae</taxon>
        <taxon>Pseudolycoriella</taxon>
    </lineage>
</organism>
<proteinExistence type="predicted"/>
<comment type="caution">
    <text evidence="2">The sequence shown here is derived from an EMBL/GenBank/DDBJ whole genome shotgun (WGS) entry which is preliminary data.</text>
</comment>
<protein>
    <submittedName>
        <fullName evidence="2">Uncharacterized protein</fullName>
    </submittedName>
</protein>
<evidence type="ECO:0000313" key="2">
    <source>
        <dbReference type="EMBL" id="KAJ6638935.1"/>
    </source>
</evidence>
<dbReference type="EMBL" id="WJQU01000003">
    <property type="protein sequence ID" value="KAJ6638935.1"/>
    <property type="molecule type" value="Genomic_DNA"/>
</dbReference>
<accession>A0A9Q0MW07</accession>
<feature type="signal peptide" evidence="1">
    <location>
        <begin position="1"/>
        <end position="19"/>
    </location>
</feature>
<feature type="chain" id="PRO_5040509649" evidence="1">
    <location>
        <begin position="20"/>
        <end position="148"/>
    </location>
</feature>
<evidence type="ECO:0000256" key="1">
    <source>
        <dbReference type="SAM" id="SignalP"/>
    </source>
</evidence>
<gene>
    <name evidence="2" type="ORF">Bhyg_11673</name>
</gene>
<keyword evidence="1" id="KW-0732">Signal</keyword>
<evidence type="ECO:0000313" key="3">
    <source>
        <dbReference type="Proteomes" id="UP001151699"/>
    </source>
</evidence>
<keyword evidence="3" id="KW-1185">Reference proteome</keyword>